<name>A0ABR3IUW5_9AGAR</name>
<dbReference type="SUPFAM" id="SSF52266">
    <property type="entry name" value="SGNH hydrolase"/>
    <property type="match status" value="1"/>
</dbReference>
<evidence type="ECO:0000259" key="1">
    <source>
        <dbReference type="Pfam" id="PF13472"/>
    </source>
</evidence>
<feature type="domain" description="SGNH hydrolase-type esterase" evidence="1">
    <location>
        <begin position="11"/>
        <end position="209"/>
    </location>
</feature>
<keyword evidence="3" id="KW-1185">Reference proteome</keyword>
<dbReference type="InterPro" id="IPR013830">
    <property type="entry name" value="SGNH_hydro"/>
</dbReference>
<accession>A0ABR3IUW5</accession>
<dbReference type="EMBL" id="JASNQZ010000015">
    <property type="protein sequence ID" value="KAL0947078.1"/>
    <property type="molecule type" value="Genomic_DNA"/>
</dbReference>
<dbReference type="PANTHER" id="PTHR14209:SF19">
    <property type="entry name" value="ISOAMYL ACETATE-HYDROLYZING ESTERASE 1 HOMOLOG"/>
    <property type="match status" value="1"/>
</dbReference>
<evidence type="ECO:0000313" key="3">
    <source>
        <dbReference type="Proteomes" id="UP001556367"/>
    </source>
</evidence>
<dbReference type="Pfam" id="PF13472">
    <property type="entry name" value="Lipase_GDSL_2"/>
    <property type="match status" value="1"/>
</dbReference>
<dbReference type="InterPro" id="IPR045136">
    <property type="entry name" value="Iah1-like"/>
</dbReference>
<gene>
    <name evidence="2" type="ORF">HGRIS_013219</name>
</gene>
<reference evidence="3" key="1">
    <citation type="submission" date="2024-06" db="EMBL/GenBank/DDBJ databases">
        <title>Multi-omics analyses provide insights into the biosynthesis of the anticancer antibiotic pleurotin in Hohenbuehelia grisea.</title>
        <authorList>
            <person name="Weaver J.A."/>
            <person name="Alberti F."/>
        </authorList>
    </citation>
    <scope>NUCLEOTIDE SEQUENCE [LARGE SCALE GENOMIC DNA]</scope>
    <source>
        <strain evidence="3">T-177</strain>
    </source>
</reference>
<sequence>MVSKVQDIFMLLGDSITQGGWENGGFGHRLSHVYARKLDLINRGLSGYNTEWAIPVFEQCFPTKAQQEHSPRVRLLTIWFGANDACIRPSPQHVPLPKFTENIRKLVHIVKSPESDYYSPDTRIILITPPPINTYQRKADLASRNPPLELDRKFEITQAYAKAVKDVGREEGVAVCDIWSIFWEAVGRDEQSLSRFFSDGLHPNEAGYTIVYESLMKTIQNEYPELHHLNLPYVFPPWAEINWDNPHSSLVLKQ</sequence>
<dbReference type="Gene3D" id="3.40.50.1110">
    <property type="entry name" value="SGNH hydrolase"/>
    <property type="match status" value="1"/>
</dbReference>
<dbReference type="PANTHER" id="PTHR14209">
    <property type="entry name" value="ISOAMYL ACETATE-HYDROLYZING ESTERASE 1"/>
    <property type="match status" value="1"/>
</dbReference>
<dbReference type="Proteomes" id="UP001556367">
    <property type="component" value="Unassembled WGS sequence"/>
</dbReference>
<protein>
    <recommendedName>
        <fullName evidence="1">SGNH hydrolase-type esterase domain-containing protein</fullName>
    </recommendedName>
</protein>
<dbReference type="InterPro" id="IPR036514">
    <property type="entry name" value="SGNH_hydro_sf"/>
</dbReference>
<dbReference type="CDD" id="cd01838">
    <property type="entry name" value="Isoamyl_acetate_hydrolase_like"/>
    <property type="match status" value="1"/>
</dbReference>
<comment type="caution">
    <text evidence="2">The sequence shown here is derived from an EMBL/GenBank/DDBJ whole genome shotgun (WGS) entry which is preliminary data.</text>
</comment>
<proteinExistence type="predicted"/>
<evidence type="ECO:0000313" key="2">
    <source>
        <dbReference type="EMBL" id="KAL0947078.1"/>
    </source>
</evidence>
<organism evidence="2 3">
    <name type="scientific">Hohenbuehelia grisea</name>
    <dbReference type="NCBI Taxonomy" id="104357"/>
    <lineage>
        <taxon>Eukaryota</taxon>
        <taxon>Fungi</taxon>
        <taxon>Dikarya</taxon>
        <taxon>Basidiomycota</taxon>
        <taxon>Agaricomycotina</taxon>
        <taxon>Agaricomycetes</taxon>
        <taxon>Agaricomycetidae</taxon>
        <taxon>Agaricales</taxon>
        <taxon>Pleurotineae</taxon>
        <taxon>Pleurotaceae</taxon>
        <taxon>Hohenbuehelia</taxon>
    </lineage>
</organism>